<evidence type="ECO:0000313" key="3">
    <source>
        <dbReference type="EMBL" id="GCD34150.1"/>
    </source>
</evidence>
<comment type="caution">
    <text evidence="3">The sequence shown here is derived from an EMBL/GenBank/DDBJ whole genome shotgun (WGS) entry which is preliminary data.</text>
</comment>
<feature type="region of interest" description="Disordered" evidence="1">
    <location>
        <begin position="319"/>
        <end position="408"/>
    </location>
</feature>
<dbReference type="OrthoDB" id="3441998at2"/>
<name>A0A7U9PXC9_9ACTN</name>
<feature type="compositionally biased region" description="Low complexity" evidence="1">
    <location>
        <begin position="375"/>
        <end position="408"/>
    </location>
</feature>
<accession>A0A7U9PXC9</accession>
<evidence type="ECO:0000313" key="4">
    <source>
        <dbReference type="Proteomes" id="UP000287830"/>
    </source>
</evidence>
<sequence length="687" mass="73887">MSGTDAPVHQIVFRWDADLAVGGAGVGPVAWSGNRDGLGPIYRKVATLLSVPGDGARESLARVELRGERGAESSVLLIRRIPGQDHGGRPTTCSHALLGSPSVLTPGRCLGLHTWRWEGSGIDLLAVEGRSLECVPAQALRAATERAAPELTERAGQFRDELTAVLAGRLREPRQRLSVLNRTGGDAPVHVLWALRNLAGRALPGWSFATHDTRDSGPFRYVFVPSWPVSATQDQQVTRLDPARPSRGDGRDGRSPDHGDPVGEAAARLAEHYMEIRHHPGALRETRGALAERHVFEEERLDERVRLVHEALKWLSHAGDHRRTRKGRTAEPREPLYDRAREEQRYDSGGYGGQTYDAAVFDNMRQDQGQGQGRGQSYDPSYDSPASPASSASSGSSGSSGSSASSASQAVRADEGLARGVSAQVLDGVLRRDGTEAGEYLANSSDRVLLEVLGGGLPAQQADRVARVLILRAPHRSAADAQELGERVLRARLFLGPYGDRRAEYPLTGPDGQGRVHTAVRLYDGLVRPYGDQGELPGLLRQVLPDLWHGDRGLGREVLGLLLDDGRPTGFGEQGWRALFGAVTHTGPSHTGPPHTGTATMAAAPAREEPRRGVRGFAARSGGRGLRSYVPGFRGGRAPDGVRDPERDRDRDRDREAAPAGQIWVGALLMVVAVAMIMIAVIAVTSS</sequence>
<evidence type="ECO:0000256" key="2">
    <source>
        <dbReference type="SAM" id="Phobius"/>
    </source>
</evidence>
<keyword evidence="2" id="KW-1133">Transmembrane helix</keyword>
<feature type="compositionally biased region" description="Basic and acidic residues" evidence="1">
    <location>
        <begin position="328"/>
        <end position="346"/>
    </location>
</feature>
<feature type="region of interest" description="Disordered" evidence="1">
    <location>
        <begin position="233"/>
        <end position="262"/>
    </location>
</feature>
<keyword evidence="2" id="KW-0812">Transmembrane</keyword>
<feature type="transmembrane region" description="Helical" evidence="2">
    <location>
        <begin position="663"/>
        <end position="684"/>
    </location>
</feature>
<dbReference type="GeneID" id="95620880"/>
<feature type="compositionally biased region" description="Basic and acidic residues" evidence="1">
    <location>
        <begin position="640"/>
        <end position="657"/>
    </location>
</feature>
<keyword evidence="2" id="KW-0472">Membrane</keyword>
<organism evidence="3 4">
    <name type="scientific">Streptomyces chrestomyceticus JCM 4735</name>
    <dbReference type="NCBI Taxonomy" id="1306181"/>
    <lineage>
        <taxon>Bacteria</taxon>
        <taxon>Bacillati</taxon>
        <taxon>Actinomycetota</taxon>
        <taxon>Actinomycetes</taxon>
        <taxon>Kitasatosporales</taxon>
        <taxon>Streptomycetaceae</taxon>
        <taxon>Streptomyces</taxon>
    </lineage>
</organism>
<dbReference type="AlphaFoldDB" id="A0A7U9PXC9"/>
<evidence type="ECO:0000256" key="1">
    <source>
        <dbReference type="SAM" id="MobiDB-lite"/>
    </source>
</evidence>
<feature type="compositionally biased region" description="Basic and acidic residues" evidence="1">
    <location>
        <begin position="241"/>
        <end position="261"/>
    </location>
</feature>
<dbReference type="Proteomes" id="UP000287830">
    <property type="component" value="Unassembled WGS sequence"/>
</dbReference>
<gene>
    <name evidence="3" type="ORF">OEIGOIKO_01875</name>
</gene>
<dbReference type="RefSeq" id="WP_125044470.1">
    <property type="nucleotide sequence ID" value="NZ_BHZC01000001.1"/>
</dbReference>
<reference evidence="3 4" key="1">
    <citation type="submission" date="2018-11" db="EMBL/GenBank/DDBJ databases">
        <title>Whole genome sequence of Streptomyces chrestomyceticus NBRC 13444(T).</title>
        <authorList>
            <person name="Komaki H."/>
            <person name="Tamura T."/>
        </authorList>
    </citation>
    <scope>NUCLEOTIDE SEQUENCE [LARGE SCALE GENOMIC DNA]</scope>
    <source>
        <strain evidence="3 4">NBRC 13444</strain>
    </source>
</reference>
<dbReference type="EMBL" id="BHZC01000001">
    <property type="protein sequence ID" value="GCD34150.1"/>
    <property type="molecule type" value="Genomic_DNA"/>
</dbReference>
<feature type="region of interest" description="Disordered" evidence="1">
    <location>
        <begin position="617"/>
        <end position="657"/>
    </location>
</feature>
<protein>
    <submittedName>
        <fullName evidence="3">Uncharacterized protein</fullName>
    </submittedName>
</protein>
<proteinExistence type="predicted"/>